<dbReference type="PROSITE" id="PS00198">
    <property type="entry name" value="4FE4S_FER_1"/>
    <property type="match status" value="2"/>
</dbReference>
<evidence type="ECO:0000256" key="2">
    <source>
        <dbReference type="ARBA" id="ARBA00003532"/>
    </source>
</evidence>
<dbReference type="PANTHER" id="PTHR24960">
    <property type="entry name" value="PHOTOSYSTEM I IRON-SULFUR CENTER-RELATED"/>
    <property type="match status" value="1"/>
</dbReference>
<dbReference type="Proteomes" id="UP000031866">
    <property type="component" value="Chromosome"/>
</dbReference>
<protein>
    <recommendedName>
        <fullName evidence="3">Ferredoxin</fullName>
    </recommendedName>
</protein>
<keyword evidence="7" id="KW-0411">Iron-sulfur</keyword>
<evidence type="ECO:0000256" key="4">
    <source>
        <dbReference type="ARBA" id="ARBA00022485"/>
    </source>
</evidence>
<evidence type="ECO:0000313" key="9">
    <source>
        <dbReference type="EMBL" id="AJG99603.1"/>
    </source>
</evidence>
<evidence type="ECO:0000313" key="10">
    <source>
        <dbReference type="Proteomes" id="UP000031866"/>
    </source>
</evidence>
<dbReference type="SUPFAM" id="SSF54862">
    <property type="entry name" value="4Fe-4S ferredoxins"/>
    <property type="match status" value="1"/>
</dbReference>
<feature type="domain" description="4Fe-4S ferredoxin-type" evidence="8">
    <location>
        <begin position="214"/>
        <end position="235"/>
    </location>
</feature>
<evidence type="ECO:0000256" key="5">
    <source>
        <dbReference type="ARBA" id="ARBA00022723"/>
    </source>
</evidence>
<gene>
    <name evidence="9" type="ORF">LF65_03036</name>
</gene>
<accession>A0A0B5QRW3</accession>
<sequence length="253" mass="29388">METTIYYFTGTGNSLKIAKDLCGNITNCRLVRICKCNININEVTSERIGFVFPVYYRGLPKMVANFIKNLDVNSGRYFFAVANFGSYAALTFEQIDILLRSKGKSLSANFSVEMPGNMWFMYYPHPKEDFINRMNNQSRITINIARKINNNYENNIPVIKNRYKEEKMYEDFNPNNLDENFWVSEKCVGCGICSNVCPAENIEIIEAKPSWKHRCEQCLACIHLCPQTAIEFKKDSINKERYKNIFVKTEDLF</sequence>
<dbReference type="NCBIfam" id="NF038196">
    <property type="entry name" value="ferrodoxin_EFR1"/>
    <property type="match status" value="1"/>
</dbReference>
<dbReference type="PROSITE" id="PS51379">
    <property type="entry name" value="4FE4S_FER_2"/>
    <property type="match status" value="2"/>
</dbReference>
<dbReference type="SUPFAM" id="SSF52218">
    <property type="entry name" value="Flavoproteins"/>
    <property type="match status" value="1"/>
</dbReference>
<evidence type="ECO:0000256" key="3">
    <source>
        <dbReference type="ARBA" id="ARBA00013529"/>
    </source>
</evidence>
<keyword evidence="4" id="KW-0004">4Fe-4S</keyword>
<evidence type="ECO:0000259" key="8">
    <source>
        <dbReference type="PROSITE" id="PS51379"/>
    </source>
</evidence>
<reference evidence="10" key="1">
    <citation type="submission" date="2014-12" db="EMBL/GenBank/DDBJ databases">
        <title>Genome sequence of Clostridium beijerinckii strain 59B.</title>
        <authorList>
            <person name="Little G.T."/>
            <person name="Minton N.P."/>
        </authorList>
    </citation>
    <scope>NUCLEOTIDE SEQUENCE [LARGE SCALE GENOMIC DNA]</scope>
    <source>
        <strain evidence="10">59B</strain>
    </source>
</reference>
<dbReference type="InterPro" id="IPR029039">
    <property type="entry name" value="Flavoprotein-like_sf"/>
</dbReference>
<dbReference type="InterPro" id="IPR047964">
    <property type="entry name" value="EFR1-like"/>
</dbReference>
<dbReference type="InterPro" id="IPR050157">
    <property type="entry name" value="PSI_iron-sulfur_center"/>
</dbReference>
<dbReference type="InterPro" id="IPR017900">
    <property type="entry name" value="4Fe4S_Fe_S_CS"/>
</dbReference>
<comment type="cofactor">
    <cofactor evidence="1">
        <name>[4Fe-4S] cluster</name>
        <dbReference type="ChEBI" id="CHEBI:49883"/>
    </cofactor>
</comment>
<dbReference type="RefSeq" id="WP_041897107.1">
    <property type="nucleotide sequence ID" value="NZ_CP010086.2"/>
</dbReference>
<dbReference type="Gene3D" id="3.30.70.20">
    <property type="match status" value="1"/>
</dbReference>
<feature type="domain" description="4Fe-4S ferredoxin-type" evidence="8">
    <location>
        <begin position="178"/>
        <end position="207"/>
    </location>
</feature>
<dbReference type="STRING" id="1520.LF65_03036"/>
<comment type="function">
    <text evidence="2">Ferredoxins are iron-sulfur proteins that transfer electrons in a wide variety of metabolic reactions.</text>
</comment>
<name>A0A0B5QRW3_CLOBE</name>
<keyword evidence="5" id="KW-0479">Metal-binding</keyword>
<dbReference type="AlphaFoldDB" id="A0A0B5QRW3"/>
<dbReference type="PANTHER" id="PTHR24960:SF79">
    <property type="entry name" value="PHOTOSYSTEM I IRON-SULFUR CENTER"/>
    <property type="match status" value="1"/>
</dbReference>
<keyword evidence="6" id="KW-0408">Iron</keyword>
<organism evidence="9 10">
    <name type="scientific">Clostridium beijerinckii</name>
    <name type="common">Clostridium MP</name>
    <dbReference type="NCBI Taxonomy" id="1520"/>
    <lineage>
        <taxon>Bacteria</taxon>
        <taxon>Bacillati</taxon>
        <taxon>Bacillota</taxon>
        <taxon>Clostridia</taxon>
        <taxon>Eubacteriales</taxon>
        <taxon>Clostridiaceae</taxon>
        <taxon>Clostridium</taxon>
    </lineage>
</organism>
<dbReference type="Pfam" id="PF00037">
    <property type="entry name" value="Fer4"/>
    <property type="match status" value="1"/>
</dbReference>
<evidence type="ECO:0000256" key="6">
    <source>
        <dbReference type="ARBA" id="ARBA00023004"/>
    </source>
</evidence>
<dbReference type="OrthoDB" id="9813995at2"/>
<evidence type="ECO:0000256" key="1">
    <source>
        <dbReference type="ARBA" id="ARBA00001966"/>
    </source>
</evidence>
<evidence type="ECO:0000256" key="7">
    <source>
        <dbReference type="ARBA" id="ARBA00023014"/>
    </source>
</evidence>
<proteinExistence type="predicted"/>
<dbReference type="InterPro" id="IPR017896">
    <property type="entry name" value="4Fe4S_Fe-S-bd"/>
</dbReference>
<dbReference type="GO" id="GO:0051539">
    <property type="term" value="F:4 iron, 4 sulfur cluster binding"/>
    <property type="evidence" value="ECO:0007669"/>
    <property type="project" value="UniProtKB-KW"/>
</dbReference>
<dbReference type="GO" id="GO:0046872">
    <property type="term" value="F:metal ion binding"/>
    <property type="evidence" value="ECO:0007669"/>
    <property type="project" value="UniProtKB-KW"/>
</dbReference>
<dbReference type="KEGG" id="cbei:LF65_03036"/>
<dbReference type="EMBL" id="CP010086">
    <property type="protein sequence ID" value="AJG99603.1"/>
    <property type="molecule type" value="Genomic_DNA"/>
</dbReference>